<dbReference type="RefSeq" id="WP_139074712.1">
    <property type="nucleotide sequence ID" value="NZ_VDFU01000001.1"/>
</dbReference>
<accession>A0A5C4N759</accession>
<dbReference type="CDD" id="cd06261">
    <property type="entry name" value="TM_PBP2"/>
    <property type="match status" value="1"/>
</dbReference>
<dbReference type="AlphaFoldDB" id="A0A5C4N759"/>
<dbReference type="GO" id="GO:0055085">
    <property type="term" value="P:transmembrane transport"/>
    <property type="evidence" value="ECO:0007669"/>
    <property type="project" value="InterPro"/>
</dbReference>
<dbReference type="InterPro" id="IPR051393">
    <property type="entry name" value="ABC_transporter_permease"/>
</dbReference>
<evidence type="ECO:0000256" key="1">
    <source>
        <dbReference type="ARBA" id="ARBA00004651"/>
    </source>
</evidence>
<dbReference type="OrthoDB" id="8417460at2"/>
<sequence length="344" mass="37492">MPHSTFFRFMFPSLLAMLLFIALPIVSIVVQSLFIEHEQVIVTSETCQPFGGCTSTSTVDSAATAQLRAEEPLGRFNGLGTYIDRNHLAFGELRDILTTSDGFTDAVSRIYNLPLYRALAFTVTYCALVTPLAMMLGLLIALAVNTVPQMLKGPVIFFSLVPMLITPLVGSLILFWMLNSEGILGAAIQNVFNDPGLSTRSSAPLTWAMLIVYGIWTNAPFSFIVFYAGLQAVPRDTVEAAMIDGASRIERIRYVVLPSLKPLILFVLLVQLMDNFRVFEPIISFNAAANATSLSYQIYSSLNTQTSQLFGSAAATSVITIGFIAVLIVPVLLRVARELSTGRG</sequence>
<evidence type="ECO:0000256" key="3">
    <source>
        <dbReference type="ARBA" id="ARBA00022475"/>
    </source>
</evidence>
<evidence type="ECO:0000256" key="7">
    <source>
        <dbReference type="RuleBase" id="RU363032"/>
    </source>
</evidence>
<dbReference type="InterPro" id="IPR035906">
    <property type="entry name" value="MetI-like_sf"/>
</dbReference>
<dbReference type="Gene3D" id="1.10.3720.10">
    <property type="entry name" value="MetI-like"/>
    <property type="match status" value="1"/>
</dbReference>
<feature type="domain" description="ABC transmembrane type-1" evidence="8">
    <location>
        <begin position="119"/>
        <end position="331"/>
    </location>
</feature>
<feature type="transmembrane region" description="Helical" evidence="7">
    <location>
        <begin position="254"/>
        <end position="273"/>
    </location>
</feature>
<evidence type="ECO:0000256" key="2">
    <source>
        <dbReference type="ARBA" id="ARBA00022448"/>
    </source>
</evidence>
<evidence type="ECO:0000313" key="9">
    <source>
        <dbReference type="EMBL" id="TNC52881.1"/>
    </source>
</evidence>
<feature type="transmembrane region" description="Helical" evidence="7">
    <location>
        <begin position="309"/>
        <end position="333"/>
    </location>
</feature>
<keyword evidence="6 7" id="KW-0472">Membrane</keyword>
<protein>
    <submittedName>
        <fullName evidence="9">Sugar ABC transporter permease</fullName>
    </submittedName>
</protein>
<keyword evidence="4 7" id="KW-0812">Transmembrane</keyword>
<dbReference type="PANTHER" id="PTHR30193:SF37">
    <property type="entry name" value="INNER MEMBRANE ABC TRANSPORTER PERMEASE PROTEIN YCJO"/>
    <property type="match status" value="1"/>
</dbReference>
<dbReference type="PROSITE" id="PS50928">
    <property type="entry name" value="ABC_TM1"/>
    <property type="match status" value="1"/>
</dbReference>
<feature type="transmembrane region" description="Helical" evidence="7">
    <location>
        <begin position="155"/>
        <end position="178"/>
    </location>
</feature>
<name>A0A5C4N759_9RHOB</name>
<comment type="caution">
    <text evidence="9">The sequence shown here is derived from an EMBL/GenBank/DDBJ whole genome shotgun (WGS) entry which is preliminary data.</text>
</comment>
<dbReference type="InterPro" id="IPR000515">
    <property type="entry name" value="MetI-like"/>
</dbReference>
<keyword evidence="10" id="KW-1185">Reference proteome</keyword>
<dbReference type="EMBL" id="VDFU01000001">
    <property type="protein sequence ID" value="TNC52881.1"/>
    <property type="molecule type" value="Genomic_DNA"/>
</dbReference>
<comment type="subcellular location">
    <subcellularLocation>
        <location evidence="1 7">Cell membrane</location>
        <topology evidence="1 7">Multi-pass membrane protein</topology>
    </subcellularLocation>
</comment>
<reference evidence="9 10" key="1">
    <citation type="submission" date="2019-06" db="EMBL/GenBank/DDBJ databases">
        <title>YIM 131921 draft genome.</title>
        <authorList>
            <person name="Jiang L."/>
        </authorList>
    </citation>
    <scope>NUCLEOTIDE SEQUENCE [LARGE SCALE GENOMIC DNA]</scope>
    <source>
        <strain evidence="9 10">YIM 131921</strain>
    </source>
</reference>
<feature type="transmembrane region" description="Helical" evidence="7">
    <location>
        <begin position="118"/>
        <end position="143"/>
    </location>
</feature>
<keyword evidence="3" id="KW-1003">Cell membrane</keyword>
<dbReference type="PANTHER" id="PTHR30193">
    <property type="entry name" value="ABC TRANSPORTER PERMEASE PROTEIN"/>
    <property type="match status" value="1"/>
</dbReference>
<dbReference type="Pfam" id="PF00528">
    <property type="entry name" value="BPD_transp_1"/>
    <property type="match status" value="1"/>
</dbReference>
<evidence type="ECO:0000256" key="5">
    <source>
        <dbReference type="ARBA" id="ARBA00022989"/>
    </source>
</evidence>
<evidence type="ECO:0000313" key="10">
    <source>
        <dbReference type="Proteomes" id="UP000305887"/>
    </source>
</evidence>
<organism evidence="9 10">
    <name type="scientific">Rubellimicrobium rubrum</name>
    <dbReference type="NCBI Taxonomy" id="2585369"/>
    <lineage>
        <taxon>Bacteria</taxon>
        <taxon>Pseudomonadati</taxon>
        <taxon>Pseudomonadota</taxon>
        <taxon>Alphaproteobacteria</taxon>
        <taxon>Rhodobacterales</taxon>
        <taxon>Roseobacteraceae</taxon>
        <taxon>Rubellimicrobium</taxon>
    </lineage>
</organism>
<gene>
    <name evidence="9" type="ORF">FHG66_00875</name>
</gene>
<evidence type="ECO:0000256" key="6">
    <source>
        <dbReference type="ARBA" id="ARBA00023136"/>
    </source>
</evidence>
<evidence type="ECO:0000256" key="4">
    <source>
        <dbReference type="ARBA" id="ARBA00022692"/>
    </source>
</evidence>
<proteinExistence type="inferred from homology"/>
<dbReference type="GO" id="GO:0005886">
    <property type="term" value="C:plasma membrane"/>
    <property type="evidence" value="ECO:0007669"/>
    <property type="project" value="UniProtKB-SubCell"/>
</dbReference>
<keyword evidence="2 7" id="KW-0813">Transport</keyword>
<comment type="similarity">
    <text evidence="7">Belongs to the binding-protein-dependent transport system permease family.</text>
</comment>
<dbReference type="Proteomes" id="UP000305887">
    <property type="component" value="Unassembled WGS sequence"/>
</dbReference>
<feature type="transmembrane region" description="Helical" evidence="7">
    <location>
        <begin position="12"/>
        <end position="35"/>
    </location>
</feature>
<keyword evidence="5 7" id="KW-1133">Transmembrane helix</keyword>
<feature type="transmembrane region" description="Helical" evidence="7">
    <location>
        <begin position="207"/>
        <end position="233"/>
    </location>
</feature>
<dbReference type="SUPFAM" id="SSF161098">
    <property type="entry name" value="MetI-like"/>
    <property type="match status" value="1"/>
</dbReference>
<evidence type="ECO:0000259" key="8">
    <source>
        <dbReference type="PROSITE" id="PS50928"/>
    </source>
</evidence>